<proteinExistence type="predicted"/>
<evidence type="ECO:0000313" key="2">
    <source>
        <dbReference type="EMBL" id="KAK0749104.1"/>
    </source>
</evidence>
<reference evidence="2" key="1">
    <citation type="submission" date="2023-06" db="EMBL/GenBank/DDBJ databases">
        <title>Genome-scale phylogeny and comparative genomics of the fungal order Sordariales.</title>
        <authorList>
            <consortium name="Lawrence Berkeley National Laboratory"/>
            <person name="Hensen N."/>
            <person name="Bonometti L."/>
            <person name="Westerberg I."/>
            <person name="Brannstrom I.O."/>
            <person name="Guillou S."/>
            <person name="Cros-Aarteil S."/>
            <person name="Calhoun S."/>
            <person name="Haridas S."/>
            <person name="Kuo A."/>
            <person name="Mondo S."/>
            <person name="Pangilinan J."/>
            <person name="Riley R."/>
            <person name="LaButti K."/>
            <person name="Andreopoulos B."/>
            <person name="Lipzen A."/>
            <person name="Chen C."/>
            <person name="Yanf M."/>
            <person name="Daum C."/>
            <person name="Ng V."/>
            <person name="Clum A."/>
            <person name="Steindorff A."/>
            <person name="Ohm R."/>
            <person name="Martin F."/>
            <person name="Silar P."/>
            <person name="Natvig D."/>
            <person name="Lalanne C."/>
            <person name="Gautier V."/>
            <person name="Ament-velasquez S.L."/>
            <person name="Kruys A."/>
            <person name="Hutchinson M.I."/>
            <person name="Powell A.J."/>
            <person name="Barry K."/>
            <person name="Miller A.N."/>
            <person name="Grigoriev I.V."/>
            <person name="Debuchy R."/>
            <person name="Gladieux P."/>
            <person name="Thoren M.H."/>
            <person name="Johannesson H."/>
        </authorList>
    </citation>
    <scope>NUCLEOTIDE SEQUENCE</scope>
    <source>
        <strain evidence="2">SMH3187-1</strain>
    </source>
</reference>
<name>A0AA40F0V4_9PEZI</name>
<accession>A0AA40F0V4</accession>
<dbReference type="Proteomes" id="UP001172155">
    <property type="component" value="Unassembled WGS sequence"/>
</dbReference>
<comment type="caution">
    <text evidence="2">The sequence shown here is derived from an EMBL/GenBank/DDBJ whole genome shotgun (WGS) entry which is preliminary data.</text>
</comment>
<feature type="compositionally biased region" description="Basic residues" evidence="1">
    <location>
        <begin position="353"/>
        <end position="364"/>
    </location>
</feature>
<sequence>MSPTVDLPTGLTDQLAAIKAASVQLSTQFGKKEMPLVKNIVDAAESGKQLEVAQVLSGLSEIMARQIDAEEKVKALTDEVGKYHGANVYFKCHCLKVYATIDKLEHHQKVVHNKSADEFICEGCRKIYKVKGAFENHQEKNCPALLEKRAASFPQSIYGAPVFLPAPPRTALPAHPPFIDTRPLYGHQNPFRELPIFEGSADSASIPSHPESVPQGHLNFLPQPFAIHTAYHPPPTPFPSPSSRASTHNPSAQDQSRMEELDVLPQPVMSFWGYQVQQPTADFLVLGNSPHRPSDPYPFGAQGSRPPKMDGNLEDQHPPIKRRRSEQISRLIPRALVPAKSITSPPLQERSASRSKPRSPRKSKSQSPARNTSPDISSEGVAPSEPLPVPVRARSQELADTASNDNRGPKVDVTAVSANDEGTSGANSDTAGVQWTFHPTDVYSGDPLPILLQASPAPQRPRYGSQVLEPGQQCQLGEHSGPGVNLAGACSGPFSGFANPLVPVSGSTYSPSDHAGMDRQHPGNGQYFGASFPGQEGAGWEHFTVPDWSGLGEHGGYTM</sequence>
<feature type="region of interest" description="Disordered" evidence="1">
    <location>
        <begin position="284"/>
        <end position="388"/>
    </location>
</feature>
<evidence type="ECO:0000313" key="3">
    <source>
        <dbReference type="Proteomes" id="UP001172155"/>
    </source>
</evidence>
<feature type="compositionally biased region" description="Polar residues" evidence="1">
    <location>
        <begin position="244"/>
        <end position="255"/>
    </location>
</feature>
<dbReference type="AlphaFoldDB" id="A0AA40F0V4"/>
<evidence type="ECO:0000256" key="1">
    <source>
        <dbReference type="SAM" id="MobiDB-lite"/>
    </source>
</evidence>
<protein>
    <submittedName>
        <fullName evidence="2">Uncharacterized protein</fullName>
    </submittedName>
</protein>
<feature type="region of interest" description="Disordered" evidence="1">
    <location>
        <begin position="230"/>
        <end position="257"/>
    </location>
</feature>
<gene>
    <name evidence="2" type="ORF">B0T18DRAFT_388760</name>
</gene>
<keyword evidence="3" id="KW-1185">Reference proteome</keyword>
<dbReference type="EMBL" id="JAUKUD010000003">
    <property type="protein sequence ID" value="KAK0749104.1"/>
    <property type="molecule type" value="Genomic_DNA"/>
</dbReference>
<organism evidence="2 3">
    <name type="scientific">Schizothecium vesticola</name>
    <dbReference type="NCBI Taxonomy" id="314040"/>
    <lineage>
        <taxon>Eukaryota</taxon>
        <taxon>Fungi</taxon>
        <taxon>Dikarya</taxon>
        <taxon>Ascomycota</taxon>
        <taxon>Pezizomycotina</taxon>
        <taxon>Sordariomycetes</taxon>
        <taxon>Sordariomycetidae</taxon>
        <taxon>Sordariales</taxon>
        <taxon>Schizotheciaceae</taxon>
        <taxon>Schizothecium</taxon>
    </lineage>
</organism>